<sequence>MVDIQERVDGVVSHDGMGYGDAGCGDAGDFAVLVDHGVAGEDGTWTAVPPGRAQARTSWQARMGTPLRKGDRLTDIISPAACF</sequence>
<gene>
    <name evidence="2" type="ORF">GCM10010126_02520</name>
</gene>
<proteinExistence type="predicted"/>
<dbReference type="EMBL" id="BMQD01000001">
    <property type="protein sequence ID" value="GGK46338.1"/>
    <property type="molecule type" value="Genomic_DNA"/>
</dbReference>
<feature type="region of interest" description="Disordered" evidence="1">
    <location>
        <begin position="43"/>
        <end position="64"/>
    </location>
</feature>
<evidence type="ECO:0000256" key="1">
    <source>
        <dbReference type="SAM" id="MobiDB-lite"/>
    </source>
</evidence>
<reference evidence="2" key="2">
    <citation type="submission" date="2022-09" db="EMBL/GenBank/DDBJ databases">
        <authorList>
            <person name="Sun Q."/>
            <person name="Ohkuma M."/>
        </authorList>
    </citation>
    <scope>NUCLEOTIDE SEQUENCE</scope>
    <source>
        <strain evidence="2">JCM 3093</strain>
    </source>
</reference>
<name>A0AA37BBH5_9ACTN</name>
<protein>
    <submittedName>
        <fullName evidence="2">Uncharacterized protein</fullName>
    </submittedName>
</protein>
<organism evidence="2 3">
    <name type="scientific">Planomonospora parontospora</name>
    <dbReference type="NCBI Taxonomy" id="58119"/>
    <lineage>
        <taxon>Bacteria</taxon>
        <taxon>Bacillati</taxon>
        <taxon>Actinomycetota</taxon>
        <taxon>Actinomycetes</taxon>
        <taxon>Streptosporangiales</taxon>
        <taxon>Streptosporangiaceae</taxon>
        <taxon>Planomonospora</taxon>
    </lineage>
</organism>
<comment type="caution">
    <text evidence="2">The sequence shown here is derived from an EMBL/GenBank/DDBJ whole genome shotgun (WGS) entry which is preliminary data.</text>
</comment>
<dbReference type="Proteomes" id="UP000627984">
    <property type="component" value="Unassembled WGS sequence"/>
</dbReference>
<reference evidence="2" key="1">
    <citation type="journal article" date="2014" name="Int. J. Syst. Evol. Microbiol.">
        <title>Complete genome sequence of Corynebacterium casei LMG S-19264T (=DSM 44701T), isolated from a smear-ripened cheese.</title>
        <authorList>
            <consortium name="US DOE Joint Genome Institute (JGI-PGF)"/>
            <person name="Walter F."/>
            <person name="Albersmeier A."/>
            <person name="Kalinowski J."/>
            <person name="Ruckert C."/>
        </authorList>
    </citation>
    <scope>NUCLEOTIDE SEQUENCE</scope>
    <source>
        <strain evidence="2">JCM 3093</strain>
    </source>
</reference>
<accession>A0AA37BBH5</accession>
<evidence type="ECO:0000313" key="2">
    <source>
        <dbReference type="EMBL" id="GGK46338.1"/>
    </source>
</evidence>
<evidence type="ECO:0000313" key="3">
    <source>
        <dbReference type="Proteomes" id="UP000627984"/>
    </source>
</evidence>
<dbReference type="AlphaFoldDB" id="A0AA37BBH5"/>